<dbReference type="Pfam" id="PF02698">
    <property type="entry name" value="DUF218"/>
    <property type="match status" value="1"/>
</dbReference>
<dbReference type="PANTHER" id="PTHR30336">
    <property type="entry name" value="INNER MEMBRANE PROTEIN, PROBABLE PERMEASE"/>
    <property type="match status" value="1"/>
</dbReference>
<keyword evidence="1" id="KW-1133">Transmembrane helix</keyword>
<keyword evidence="1" id="KW-0472">Membrane</keyword>
<dbReference type="PANTHER" id="PTHR30336:SF6">
    <property type="entry name" value="INTEGRAL MEMBRANE PROTEIN"/>
    <property type="match status" value="1"/>
</dbReference>
<name>A0ABU9U9Q5_9SPIR</name>
<evidence type="ECO:0000313" key="4">
    <source>
        <dbReference type="Proteomes" id="UP001466331"/>
    </source>
</evidence>
<dbReference type="RefSeq" id="WP_420068842.1">
    <property type="nucleotide sequence ID" value="NZ_JBCHKQ010000001.1"/>
</dbReference>
<dbReference type="CDD" id="cd06259">
    <property type="entry name" value="YdcF-like"/>
    <property type="match status" value="1"/>
</dbReference>
<dbReference type="EMBL" id="JBCHKQ010000001">
    <property type="protein sequence ID" value="MEM5947393.1"/>
    <property type="molecule type" value="Genomic_DNA"/>
</dbReference>
<sequence>MLHKLLDYISLKKRVIAVFLLSVFIFIILFIIIANCLVIRASEGKTFYNLESIKKNKVGLLLGTSRWDRDGRINLYFLYRIEAAIELYKAAKIDFILVSGDNKTINYNEPIEFKKELVKRGIPEERIFLDYAGFRTLDSIVRAKEVFGQKSITIISQQFHNYRAIFLATYKGIDAVGYNAKDVPISRGFGVQIREVFARTKALWDLIIGVKPKFLGEKIDIE</sequence>
<comment type="caution">
    <text evidence="3">The sequence shown here is derived from an EMBL/GenBank/DDBJ whole genome shotgun (WGS) entry which is preliminary data.</text>
</comment>
<dbReference type="InterPro" id="IPR051599">
    <property type="entry name" value="Cell_Envelope_Assoc"/>
</dbReference>
<organism evidence="3 4">
    <name type="scientific">Rarispira pelagica</name>
    <dbReference type="NCBI Taxonomy" id="3141764"/>
    <lineage>
        <taxon>Bacteria</taxon>
        <taxon>Pseudomonadati</taxon>
        <taxon>Spirochaetota</taxon>
        <taxon>Spirochaetia</taxon>
        <taxon>Winmispirales</taxon>
        <taxon>Winmispiraceae</taxon>
        <taxon>Rarispira</taxon>
    </lineage>
</organism>
<reference evidence="3 4" key="1">
    <citation type="submission" date="2024-03" db="EMBL/GenBank/DDBJ databases">
        <title>Ignisphaera cupida sp. nov., a hyperthermophilic hydrolytic archaeon from a hot spring of Kamchatka, and proposal of Ignisphaeraceae fam. nov.</title>
        <authorList>
            <person name="Podosokorskaya O.A."/>
            <person name="Elcheninov A.G."/>
            <person name="Maltseva A.I."/>
            <person name="Zayulina K.S."/>
            <person name="Novikov A."/>
            <person name="Merkel A.Y."/>
        </authorList>
    </citation>
    <scope>NUCLEOTIDE SEQUENCE [LARGE SCALE GENOMIC DNA]</scope>
    <source>
        <strain evidence="3 4">38H-sp</strain>
    </source>
</reference>
<evidence type="ECO:0000313" key="3">
    <source>
        <dbReference type="EMBL" id="MEM5947393.1"/>
    </source>
</evidence>
<keyword evidence="1" id="KW-0812">Transmembrane</keyword>
<proteinExistence type="predicted"/>
<accession>A0ABU9U9Q5</accession>
<keyword evidence="4" id="KW-1185">Reference proteome</keyword>
<dbReference type="InterPro" id="IPR003848">
    <property type="entry name" value="DUF218"/>
</dbReference>
<protein>
    <submittedName>
        <fullName evidence="3">ElyC/SanA/YdcF family protein</fullName>
    </submittedName>
</protein>
<feature type="domain" description="DUF218" evidence="2">
    <location>
        <begin position="77"/>
        <end position="180"/>
    </location>
</feature>
<gene>
    <name evidence="3" type="ORF">WKV44_02440</name>
</gene>
<feature type="transmembrane region" description="Helical" evidence="1">
    <location>
        <begin position="15"/>
        <end position="38"/>
    </location>
</feature>
<dbReference type="Proteomes" id="UP001466331">
    <property type="component" value="Unassembled WGS sequence"/>
</dbReference>
<evidence type="ECO:0000256" key="1">
    <source>
        <dbReference type="SAM" id="Phobius"/>
    </source>
</evidence>
<evidence type="ECO:0000259" key="2">
    <source>
        <dbReference type="Pfam" id="PF02698"/>
    </source>
</evidence>